<dbReference type="Pfam" id="PF00072">
    <property type="entry name" value="Response_reg"/>
    <property type="match status" value="1"/>
</dbReference>
<dbReference type="eggNOG" id="COG0784">
    <property type="taxonomic scope" value="Bacteria"/>
</dbReference>
<dbReference type="Gene3D" id="3.40.50.2300">
    <property type="match status" value="1"/>
</dbReference>
<proteinExistence type="predicted"/>
<name>C1D6B0_LARHH</name>
<dbReference type="InterPro" id="IPR011006">
    <property type="entry name" value="CheY-like_superfamily"/>
</dbReference>
<evidence type="ECO:0000256" key="4">
    <source>
        <dbReference type="ARBA" id="ARBA00023125"/>
    </source>
</evidence>
<evidence type="ECO:0000256" key="3">
    <source>
        <dbReference type="ARBA" id="ARBA00023015"/>
    </source>
</evidence>
<keyword evidence="9" id="KW-1185">Reference proteome</keyword>
<keyword evidence="1" id="KW-0597">Phosphoprotein</keyword>
<evidence type="ECO:0000256" key="6">
    <source>
        <dbReference type="PROSITE-ProRule" id="PRU00169"/>
    </source>
</evidence>
<dbReference type="GO" id="GO:0006355">
    <property type="term" value="P:regulation of DNA-templated transcription"/>
    <property type="evidence" value="ECO:0007669"/>
    <property type="project" value="TreeGrafter"/>
</dbReference>
<evidence type="ECO:0000259" key="7">
    <source>
        <dbReference type="PROSITE" id="PS50110"/>
    </source>
</evidence>
<dbReference type="STRING" id="557598.LHK_03167"/>
<evidence type="ECO:0000313" key="8">
    <source>
        <dbReference type="EMBL" id="ACO76145.1"/>
    </source>
</evidence>
<dbReference type="HOGENOM" id="CLU_1249342_0_0_4"/>
<sequence>MRERLAASRILLVDRLPPARAILTGILTRLGIPATSIHHAEHGQSALAQLAEQPADIVISALDFAPVSGLELLARIRQGESAAPANQPVLVVTADGTPEHRLAAARLAVDGVIAKPPHPLQVERSIIRLLATRRPAEPACCQVVRLPAALPAGLSLTRPVLAMAPGQLLTADLCSHSGNLLLPRGSILTSAVISVLLQYRRHFGAETITVLRATHAQTPSPVPSGIP</sequence>
<dbReference type="CDD" id="cd00156">
    <property type="entry name" value="REC"/>
    <property type="match status" value="1"/>
</dbReference>
<dbReference type="SUPFAM" id="SSF52172">
    <property type="entry name" value="CheY-like"/>
    <property type="match status" value="1"/>
</dbReference>
<dbReference type="GO" id="GO:0005829">
    <property type="term" value="C:cytosol"/>
    <property type="evidence" value="ECO:0007669"/>
    <property type="project" value="TreeGrafter"/>
</dbReference>
<evidence type="ECO:0000313" key="9">
    <source>
        <dbReference type="Proteomes" id="UP000002010"/>
    </source>
</evidence>
<dbReference type="InterPro" id="IPR001789">
    <property type="entry name" value="Sig_transdc_resp-reg_receiver"/>
</dbReference>
<keyword evidence="5" id="KW-0804">Transcription</keyword>
<protein>
    <submittedName>
        <fullName evidence="8">Che</fullName>
    </submittedName>
</protein>
<dbReference type="PROSITE" id="PS50110">
    <property type="entry name" value="RESPONSE_REGULATORY"/>
    <property type="match status" value="1"/>
</dbReference>
<dbReference type="SMART" id="SM00448">
    <property type="entry name" value="REC"/>
    <property type="match status" value="1"/>
</dbReference>
<keyword evidence="2" id="KW-0902">Two-component regulatory system</keyword>
<reference evidence="8 9" key="1">
    <citation type="journal article" date="2009" name="PLoS Genet.">
        <title>The complete genome and proteome of Laribacter hongkongensis reveal potential mechanisms for adaptations to different temperatures and habitats.</title>
        <authorList>
            <person name="Woo P.C."/>
            <person name="Lau S.K."/>
            <person name="Tse H."/>
            <person name="Teng J.L."/>
            <person name="Curreem S.O."/>
            <person name="Tsang A.K."/>
            <person name="Fan R.Y."/>
            <person name="Wong G.K."/>
            <person name="Huang Y."/>
            <person name="Loman N.J."/>
            <person name="Snyder L.A."/>
            <person name="Cai J.J."/>
            <person name="Huang J.D."/>
            <person name="Mak W."/>
            <person name="Pallen M.J."/>
            <person name="Lok S."/>
            <person name="Yuen K.Y."/>
        </authorList>
    </citation>
    <scope>NUCLEOTIDE SEQUENCE [LARGE SCALE GENOMIC DNA]</scope>
    <source>
        <strain evidence="8 9">HLHK9</strain>
    </source>
</reference>
<dbReference type="GO" id="GO:0000156">
    <property type="term" value="F:phosphorelay response regulator activity"/>
    <property type="evidence" value="ECO:0007669"/>
    <property type="project" value="TreeGrafter"/>
</dbReference>
<accession>C1D6B0</accession>
<dbReference type="RefSeq" id="WP_012698608.1">
    <property type="nucleotide sequence ID" value="NC_012559.1"/>
</dbReference>
<dbReference type="GO" id="GO:0032993">
    <property type="term" value="C:protein-DNA complex"/>
    <property type="evidence" value="ECO:0007669"/>
    <property type="project" value="TreeGrafter"/>
</dbReference>
<dbReference type="EMBL" id="CP001154">
    <property type="protein sequence ID" value="ACO76145.1"/>
    <property type="molecule type" value="Genomic_DNA"/>
</dbReference>
<gene>
    <name evidence="8" type="ordered locus">LHK_03167</name>
</gene>
<organism evidence="8 9">
    <name type="scientific">Laribacter hongkongensis (strain HLHK9)</name>
    <dbReference type="NCBI Taxonomy" id="557598"/>
    <lineage>
        <taxon>Bacteria</taxon>
        <taxon>Pseudomonadati</taxon>
        <taxon>Pseudomonadota</taxon>
        <taxon>Betaproteobacteria</taxon>
        <taxon>Neisseriales</taxon>
        <taxon>Aquaspirillaceae</taxon>
        <taxon>Laribacter</taxon>
    </lineage>
</organism>
<evidence type="ECO:0000256" key="1">
    <source>
        <dbReference type="ARBA" id="ARBA00022553"/>
    </source>
</evidence>
<comment type="caution">
    <text evidence="6">Lacks conserved residue(s) required for the propagation of feature annotation.</text>
</comment>
<evidence type="ECO:0000256" key="5">
    <source>
        <dbReference type="ARBA" id="ARBA00023163"/>
    </source>
</evidence>
<dbReference type="InterPro" id="IPR039420">
    <property type="entry name" value="WalR-like"/>
</dbReference>
<dbReference type="AlphaFoldDB" id="C1D6B0"/>
<dbReference type="GO" id="GO:0000976">
    <property type="term" value="F:transcription cis-regulatory region binding"/>
    <property type="evidence" value="ECO:0007669"/>
    <property type="project" value="TreeGrafter"/>
</dbReference>
<dbReference type="KEGG" id="lhk:LHK_03167"/>
<feature type="domain" description="Response regulatory" evidence="7">
    <location>
        <begin position="9"/>
        <end position="130"/>
    </location>
</feature>
<keyword evidence="3" id="KW-0805">Transcription regulation</keyword>
<evidence type="ECO:0000256" key="2">
    <source>
        <dbReference type="ARBA" id="ARBA00023012"/>
    </source>
</evidence>
<dbReference type="Proteomes" id="UP000002010">
    <property type="component" value="Chromosome"/>
</dbReference>
<dbReference type="PANTHER" id="PTHR48111:SF1">
    <property type="entry name" value="TWO-COMPONENT RESPONSE REGULATOR ORR33"/>
    <property type="match status" value="1"/>
</dbReference>
<keyword evidence="4" id="KW-0238">DNA-binding</keyword>
<dbReference type="PANTHER" id="PTHR48111">
    <property type="entry name" value="REGULATOR OF RPOS"/>
    <property type="match status" value="1"/>
</dbReference>
<dbReference type="GeneID" id="75108350"/>